<protein>
    <submittedName>
        <fullName evidence="2">Capsular biosynthesis protein</fullName>
    </submittedName>
</protein>
<evidence type="ECO:0000313" key="2">
    <source>
        <dbReference type="EMBL" id="MBO1106913.1"/>
    </source>
</evidence>
<keyword evidence="1" id="KW-1133">Transmembrane helix</keyword>
<feature type="transmembrane region" description="Helical" evidence="1">
    <location>
        <begin position="230"/>
        <end position="250"/>
    </location>
</feature>
<feature type="transmembrane region" description="Helical" evidence="1">
    <location>
        <begin position="7"/>
        <end position="29"/>
    </location>
</feature>
<feature type="transmembrane region" description="Helical" evidence="1">
    <location>
        <begin position="277"/>
        <end position="297"/>
    </location>
</feature>
<dbReference type="EMBL" id="JAFNAA010000001">
    <property type="protein sequence ID" value="MBO1106913.1"/>
    <property type="molecule type" value="Genomic_DNA"/>
</dbReference>
<feature type="transmembrane region" description="Helical" evidence="1">
    <location>
        <begin position="202"/>
        <end position="224"/>
    </location>
</feature>
<gene>
    <name evidence="2" type="ORF">J2R62_01530</name>
</gene>
<keyword evidence="1" id="KW-0812">Transmembrane</keyword>
<dbReference type="Proteomes" id="UP000664658">
    <property type="component" value="Unassembled WGS sequence"/>
</dbReference>
<feature type="transmembrane region" description="Helical" evidence="1">
    <location>
        <begin position="41"/>
        <end position="62"/>
    </location>
</feature>
<accession>A0A8I1W404</accession>
<feature type="transmembrane region" description="Helical" evidence="1">
    <location>
        <begin position="74"/>
        <end position="95"/>
    </location>
</feature>
<evidence type="ECO:0000256" key="1">
    <source>
        <dbReference type="SAM" id="Phobius"/>
    </source>
</evidence>
<name>A0A8I1W404_PLESH</name>
<feature type="transmembrane region" description="Helical" evidence="1">
    <location>
        <begin position="317"/>
        <end position="335"/>
    </location>
</feature>
<feature type="transmembrane region" description="Helical" evidence="1">
    <location>
        <begin position="347"/>
        <end position="364"/>
    </location>
</feature>
<dbReference type="RefSeq" id="WP_207541496.1">
    <property type="nucleotide sequence ID" value="NZ_JAFNAA010000001.1"/>
</dbReference>
<comment type="caution">
    <text evidence="2">The sequence shown here is derived from an EMBL/GenBank/DDBJ whole genome shotgun (WGS) entry which is preliminary data.</text>
</comment>
<dbReference type="AlphaFoldDB" id="A0A8I1W404"/>
<evidence type="ECO:0000313" key="3">
    <source>
        <dbReference type="Proteomes" id="UP000664658"/>
    </source>
</evidence>
<proteinExistence type="predicted"/>
<reference evidence="2" key="1">
    <citation type="submission" date="2021-03" db="EMBL/GenBank/DDBJ databases">
        <title>Plesiomonas shigelloides zfcc0051, isolated from zebrafish feces.</title>
        <authorList>
            <person name="Vanderhoek Z."/>
            <person name="Gaulke C."/>
        </authorList>
    </citation>
    <scope>NUCLEOTIDE SEQUENCE</scope>
    <source>
        <strain evidence="2">Zfcc0051</strain>
    </source>
</reference>
<sequence length="403" mass="45015">MSLIKSATTIGGASVISQVIGAVSVWLISHKFGMNEVGTYALTYSVALIGAQVAMFASQLLLPKVTDEEVPASVMFCLLQAWLIPLPYTLLMLPFFSLNPWTTYLLTVTHALILVAENLALRSEHFQRLGLQRISASLTVLVCLALAPSVGIFYWAWALLLFVVIGAWLLNAFDMRRLQRRDASLTAIAAYWRTHRVHLSGIGSAEVLAMATANLPVMLVNYWFSPLVAGYFAVVTRFCLAPVQIIGNAVRNSVFSRWSVDFRHQHFNAAEFAKVRWLLLGMGAAAVVGIWIFYPLIMHAFFDSQWVDSIQTSRYMLPYVFTALAICPLTVIELVYGSAGYFLRIQIEQLLVVVLSLLVLPYFYPNYSLAVLAYASLTALRYAFIYLRVNHRARLLTQQGVRG</sequence>
<feature type="transmembrane region" description="Helical" evidence="1">
    <location>
        <begin position="153"/>
        <end position="173"/>
    </location>
</feature>
<keyword evidence="1" id="KW-0472">Membrane</keyword>
<organism evidence="2 3">
    <name type="scientific">Plesiomonas shigelloides</name>
    <name type="common">Aeromonas shigelloides</name>
    <dbReference type="NCBI Taxonomy" id="703"/>
    <lineage>
        <taxon>Bacteria</taxon>
        <taxon>Pseudomonadati</taxon>
        <taxon>Pseudomonadota</taxon>
        <taxon>Gammaproteobacteria</taxon>
        <taxon>Enterobacterales</taxon>
        <taxon>Enterobacteriaceae</taxon>
        <taxon>Plesiomonas</taxon>
    </lineage>
</organism>